<name>A0A1S8ABI5_ROSNE</name>
<protein>
    <submittedName>
        <fullName evidence="8">Putative cytochrome p450 protein</fullName>
    </submittedName>
</protein>
<organism evidence="8">
    <name type="scientific">Rosellinia necatrix</name>
    <name type="common">White root-rot fungus</name>
    <dbReference type="NCBI Taxonomy" id="77044"/>
    <lineage>
        <taxon>Eukaryota</taxon>
        <taxon>Fungi</taxon>
        <taxon>Dikarya</taxon>
        <taxon>Ascomycota</taxon>
        <taxon>Pezizomycotina</taxon>
        <taxon>Sordariomycetes</taxon>
        <taxon>Xylariomycetidae</taxon>
        <taxon>Xylariales</taxon>
        <taxon>Xylariaceae</taxon>
        <taxon>Rosellinia</taxon>
    </lineage>
</organism>
<evidence type="ECO:0000256" key="1">
    <source>
        <dbReference type="ARBA" id="ARBA00001971"/>
    </source>
</evidence>
<comment type="cofactor">
    <cofactor evidence="1">
        <name>heme</name>
        <dbReference type="ChEBI" id="CHEBI:30413"/>
    </cofactor>
</comment>
<evidence type="ECO:0000256" key="5">
    <source>
        <dbReference type="ARBA" id="ARBA00023002"/>
    </source>
</evidence>
<dbReference type="Proteomes" id="UP000054516">
    <property type="component" value="Unassembled WGS sequence"/>
</dbReference>
<evidence type="ECO:0000256" key="3">
    <source>
        <dbReference type="ARBA" id="ARBA00022617"/>
    </source>
</evidence>
<reference evidence="8" key="1">
    <citation type="submission" date="2016-03" db="EMBL/GenBank/DDBJ databases">
        <title>Draft genome sequence of Rosellinia necatrix.</title>
        <authorList>
            <person name="Kanematsu S."/>
        </authorList>
    </citation>
    <scope>NUCLEOTIDE SEQUENCE [LARGE SCALE GENOMIC DNA]</scope>
    <source>
        <strain evidence="8">W97</strain>
    </source>
</reference>
<dbReference type="EMBL" id="DF977547">
    <property type="protein sequence ID" value="GAW27295.1"/>
    <property type="molecule type" value="Genomic_DNA"/>
</dbReference>
<keyword evidence="5" id="KW-0560">Oxidoreductase</keyword>
<evidence type="ECO:0000256" key="6">
    <source>
        <dbReference type="ARBA" id="ARBA00023004"/>
    </source>
</evidence>
<dbReference type="GO" id="GO:0004497">
    <property type="term" value="F:monooxygenase activity"/>
    <property type="evidence" value="ECO:0007669"/>
    <property type="project" value="UniProtKB-KW"/>
</dbReference>
<keyword evidence="3" id="KW-0349">Heme</keyword>
<evidence type="ECO:0000313" key="8">
    <source>
        <dbReference type="EMBL" id="GAW27295.1"/>
    </source>
</evidence>
<keyword evidence="6" id="KW-0408">Iron</keyword>
<dbReference type="PANTHER" id="PTHR46206:SF1">
    <property type="entry name" value="P450, PUTATIVE (EUROFUNG)-RELATED"/>
    <property type="match status" value="1"/>
</dbReference>
<keyword evidence="9" id="KW-1185">Reference proteome</keyword>
<dbReference type="STRING" id="77044.A0A1S8ABI5"/>
<dbReference type="PANTHER" id="PTHR46206">
    <property type="entry name" value="CYTOCHROME P450"/>
    <property type="match status" value="1"/>
</dbReference>
<sequence length="115" mass="13381">MLPTEQLKRVYRLPEDRLDVFGTLQDQIQARYTIPNQRVILEPYHRHLIPNQLNRNLDEFTSSMVAEIEDQFNISWGTGRGWHDIALWHFCFQVIARASNSALIGFPLCTSSIPL</sequence>
<dbReference type="GO" id="GO:0046872">
    <property type="term" value="F:metal ion binding"/>
    <property type="evidence" value="ECO:0007669"/>
    <property type="project" value="UniProtKB-KW"/>
</dbReference>
<keyword evidence="4" id="KW-0479">Metal-binding</keyword>
<proteinExistence type="inferred from homology"/>
<dbReference type="OrthoDB" id="1844152at2759"/>
<evidence type="ECO:0000256" key="7">
    <source>
        <dbReference type="ARBA" id="ARBA00023033"/>
    </source>
</evidence>
<accession>A0A1S8ABI5</accession>
<keyword evidence="7" id="KW-0503">Monooxygenase</keyword>
<evidence type="ECO:0000256" key="2">
    <source>
        <dbReference type="ARBA" id="ARBA00010617"/>
    </source>
</evidence>
<evidence type="ECO:0000313" key="9">
    <source>
        <dbReference type="Proteomes" id="UP000054516"/>
    </source>
</evidence>
<gene>
    <name evidence="8" type="ORF">SAMD00023353_10200240</name>
</gene>
<evidence type="ECO:0000256" key="4">
    <source>
        <dbReference type="ARBA" id="ARBA00022723"/>
    </source>
</evidence>
<comment type="similarity">
    <text evidence="2">Belongs to the cytochrome P450 family.</text>
</comment>
<dbReference type="AlphaFoldDB" id="A0A1S8ABI5"/>